<name>A0A7J6DW57_CANSA</name>
<dbReference type="InterPro" id="IPR000719">
    <property type="entry name" value="Prot_kinase_dom"/>
</dbReference>
<protein>
    <recommendedName>
        <fullName evidence="5">5-methyltetrahydropteroyltriglutamate--homocysteine S-methyltransferase</fullName>
        <ecNumber evidence="5">2.1.1.14</ecNumber>
    </recommendedName>
</protein>
<keyword evidence="6" id="KW-0489">Methyltransferase</keyword>
<dbReference type="Pfam" id="PF08267">
    <property type="entry name" value="Meth_synt_1"/>
    <property type="match status" value="3"/>
</dbReference>
<organism evidence="14 15">
    <name type="scientific">Cannabis sativa</name>
    <name type="common">Hemp</name>
    <name type="synonym">Marijuana</name>
    <dbReference type="NCBI Taxonomy" id="3483"/>
    <lineage>
        <taxon>Eukaryota</taxon>
        <taxon>Viridiplantae</taxon>
        <taxon>Streptophyta</taxon>
        <taxon>Embryophyta</taxon>
        <taxon>Tracheophyta</taxon>
        <taxon>Spermatophyta</taxon>
        <taxon>Magnoliopsida</taxon>
        <taxon>eudicotyledons</taxon>
        <taxon>Gunneridae</taxon>
        <taxon>Pentapetalae</taxon>
        <taxon>rosids</taxon>
        <taxon>fabids</taxon>
        <taxon>Rosales</taxon>
        <taxon>Cannabaceae</taxon>
        <taxon>Cannabis</taxon>
    </lineage>
</organism>
<dbReference type="InterPro" id="IPR007681">
    <property type="entry name" value="Mog1"/>
</dbReference>
<keyword evidence="7" id="KW-0028">Amino-acid biosynthesis</keyword>
<dbReference type="Proteomes" id="UP000583929">
    <property type="component" value="Unassembled WGS sequence"/>
</dbReference>
<dbReference type="EC" id="2.1.1.14" evidence="5"/>
<reference evidence="14 15" key="1">
    <citation type="journal article" date="2020" name="bioRxiv">
        <title>Sequence and annotation of 42 cannabis genomes reveals extensive copy number variation in cannabinoid synthesis and pathogen resistance genes.</title>
        <authorList>
            <person name="Mckernan K.J."/>
            <person name="Helbert Y."/>
            <person name="Kane L.T."/>
            <person name="Ebling H."/>
            <person name="Zhang L."/>
            <person name="Liu B."/>
            <person name="Eaton Z."/>
            <person name="Mclaughlin S."/>
            <person name="Kingan S."/>
            <person name="Baybayan P."/>
            <person name="Concepcion G."/>
            <person name="Jordan M."/>
            <person name="Riva A."/>
            <person name="Barbazuk W."/>
            <person name="Harkins T."/>
        </authorList>
    </citation>
    <scope>NUCLEOTIDE SEQUENCE [LARGE SCALE GENOMIC DNA]</scope>
    <source>
        <strain evidence="15">cv. Jamaican Lion 4</strain>
        <tissue evidence="14">Leaf</tissue>
    </source>
</reference>
<dbReference type="SUPFAM" id="SSF144000">
    <property type="entry name" value="Oxysterol-binding protein-like"/>
    <property type="match status" value="2"/>
</dbReference>
<dbReference type="Gene3D" id="3.20.20.330">
    <property type="entry name" value="Homocysteine-binding-like domain"/>
    <property type="match status" value="2"/>
</dbReference>
<feature type="domain" description="Protein kinase" evidence="13">
    <location>
        <begin position="36"/>
        <end position="355"/>
    </location>
</feature>
<dbReference type="GO" id="GO:0008270">
    <property type="term" value="F:zinc ion binding"/>
    <property type="evidence" value="ECO:0007669"/>
    <property type="project" value="InterPro"/>
</dbReference>
<dbReference type="PROSITE" id="PS50011">
    <property type="entry name" value="PROTEIN_KINASE_DOM"/>
    <property type="match status" value="2"/>
</dbReference>
<keyword evidence="8" id="KW-0808">Transferase</keyword>
<dbReference type="InterPro" id="IPR016123">
    <property type="entry name" value="Mog1/PsbP_a/b/a-sand"/>
</dbReference>
<comment type="cofactor">
    <cofactor evidence="1">
        <name>Zn(2+)</name>
        <dbReference type="ChEBI" id="CHEBI:29105"/>
    </cofactor>
</comment>
<evidence type="ECO:0000256" key="7">
    <source>
        <dbReference type="ARBA" id="ARBA00022605"/>
    </source>
</evidence>
<gene>
    <name evidence="14" type="ORF">G4B88_026962</name>
</gene>
<evidence type="ECO:0000256" key="1">
    <source>
        <dbReference type="ARBA" id="ARBA00001947"/>
    </source>
</evidence>
<dbReference type="Pfam" id="PF01237">
    <property type="entry name" value="Oxysterol_BP"/>
    <property type="match status" value="2"/>
</dbReference>
<dbReference type="SMART" id="SM00220">
    <property type="entry name" value="S_TKc"/>
    <property type="match status" value="1"/>
</dbReference>
<comment type="catalytic activity">
    <reaction evidence="12">
        <text>5-methyltetrahydropteroyltri-L-glutamate + L-homocysteine = tetrahydropteroyltri-L-glutamate + L-methionine</text>
        <dbReference type="Rhea" id="RHEA:21196"/>
        <dbReference type="ChEBI" id="CHEBI:57844"/>
        <dbReference type="ChEBI" id="CHEBI:58140"/>
        <dbReference type="ChEBI" id="CHEBI:58199"/>
        <dbReference type="ChEBI" id="CHEBI:58207"/>
        <dbReference type="EC" id="2.1.1.14"/>
    </reaction>
</comment>
<dbReference type="InterPro" id="IPR013215">
    <property type="entry name" value="Cbl-indep_Met_Synth_N"/>
</dbReference>
<dbReference type="SUPFAM" id="SSF56112">
    <property type="entry name" value="Protein kinase-like (PK-like)"/>
    <property type="match status" value="2"/>
</dbReference>
<dbReference type="FunFam" id="3.20.20.210:FF:000018">
    <property type="entry name" value="5-methyltetrahydropteroyltriglutamate--homocysteine methyltransferase 2"/>
    <property type="match status" value="2"/>
</dbReference>
<accession>A0A7J6DW57</accession>
<dbReference type="NCBIfam" id="NF003556">
    <property type="entry name" value="PRK05222.1"/>
    <property type="match status" value="1"/>
</dbReference>
<evidence type="ECO:0000256" key="12">
    <source>
        <dbReference type="ARBA" id="ARBA00048690"/>
    </source>
</evidence>
<comment type="pathway">
    <text evidence="3">Amino-acid biosynthesis; L-methionine biosynthesis via de novo pathway; L-methionine from L-homocysteine (MetE route): step 1/1.</text>
</comment>
<dbReference type="SUPFAM" id="SSF55724">
    <property type="entry name" value="Mog1p/PsbP-like"/>
    <property type="match status" value="1"/>
</dbReference>
<evidence type="ECO:0000256" key="6">
    <source>
        <dbReference type="ARBA" id="ARBA00022603"/>
    </source>
</evidence>
<dbReference type="GO" id="GO:0008289">
    <property type="term" value="F:lipid binding"/>
    <property type="evidence" value="ECO:0007669"/>
    <property type="project" value="InterPro"/>
</dbReference>
<dbReference type="SUPFAM" id="SSF51726">
    <property type="entry name" value="UROD/MetE-like"/>
    <property type="match status" value="7"/>
</dbReference>
<dbReference type="Pfam" id="PF00069">
    <property type="entry name" value="Pkinase"/>
    <property type="match status" value="2"/>
</dbReference>
<evidence type="ECO:0000256" key="2">
    <source>
        <dbReference type="ARBA" id="ARBA00002777"/>
    </source>
</evidence>
<dbReference type="InterPro" id="IPR018247">
    <property type="entry name" value="EF_Hand_1_Ca_BS"/>
</dbReference>
<dbReference type="Pfam" id="PF02574">
    <property type="entry name" value="S-methyl_trans"/>
    <property type="match status" value="2"/>
</dbReference>
<dbReference type="Pfam" id="PF04603">
    <property type="entry name" value="Mog1"/>
    <property type="match status" value="1"/>
</dbReference>
<dbReference type="GO" id="GO:0003871">
    <property type="term" value="F:5-methyltetrahydropteroyltriglutamate-homocysteine S-methyltransferase activity"/>
    <property type="evidence" value="ECO:0007669"/>
    <property type="project" value="UniProtKB-EC"/>
</dbReference>
<dbReference type="InterPro" id="IPR037239">
    <property type="entry name" value="OSBP_sf"/>
</dbReference>
<dbReference type="UniPathway" id="UPA00051">
    <property type="reaction ID" value="UER00082"/>
</dbReference>
<dbReference type="Gene3D" id="1.10.510.10">
    <property type="entry name" value="Transferase(Phosphotransferase) domain 1"/>
    <property type="match status" value="2"/>
</dbReference>
<keyword evidence="11" id="KW-0486">Methionine biosynthesis</keyword>
<dbReference type="GO" id="GO:0032259">
    <property type="term" value="P:methylation"/>
    <property type="evidence" value="ECO:0007669"/>
    <property type="project" value="UniProtKB-KW"/>
</dbReference>
<dbReference type="GO" id="GO:0005524">
    <property type="term" value="F:ATP binding"/>
    <property type="evidence" value="ECO:0007669"/>
    <property type="project" value="InterPro"/>
</dbReference>
<dbReference type="InterPro" id="IPR038071">
    <property type="entry name" value="UROD/MetE-like_sf"/>
</dbReference>
<keyword evidence="9" id="KW-0479">Metal-binding</keyword>
<keyword evidence="10" id="KW-0862">Zinc</keyword>
<dbReference type="InterPro" id="IPR011009">
    <property type="entry name" value="Kinase-like_dom_sf"/>
</dbReference>
<evidence type="ECO:0000259" key="13">
    <source>
        <dbReference type="PROSITE" id="PS50011"/>
    </source>
</evidence>
<dbReference type="InterPro" id="IPR002629">
    <property type="entry name" value="Met_Synth_C/arc"/>
</dbReference>
<evidence type="ECO:0000256" key="9">
    <source>
        <dbReference type="ARBA" id="ARBA00022723"/>
    </source>
</evidence>
<dbReference type="InterPro" id="IPR003726">
    <property type="entry name" value="HCY_dom"/>
</dbReference>
<evidence type="ECO:0000256" key="4">
    <source>
        <dbReference type="ARBA" id="ARBA00009553"/>
    </source>
</evidence>
<evidence type="ECO:0000313" key="14">
    <source>
        <dbReference type="EMBL" id="KAF4350291.1"/>
    </source>
</evidence>
<comment type="function">
    <text evidence="2">Catalyzes the transfer of a methyl group from 5-methyltetrahydrofolate to homocysteine resulting in methionine formation.</text>
</comment>
<dbReference type="EMBL" id="JAATIQ010000604">
    <property type="protein sequence ID" value="KAF4350291.1"/>
    <property type="molecule type" value="Genomic_DNA"/>
</dbReference>
<dbReference type="InterPro" id="IPR000648">
    <property type="entry name" value="Oxysterol-bd"/>
</dbReference>
<proteinExistence type="inferred from homology"/>
<dbReference type="GO" id="GO:0009086">
    <property type="term" value="P:methionine biosynthetic process"/>
    <property type="evidence" value="ECO:0007669"/>
    <property type="project" value="UniProtKB-KW"/>
</dbReference>
<comment type="similarity">
    <text evidence="4">Belongs to the vitamin-B12 independent methionine synthase family.</text>
</comment>
<keyword evidence="15" id="KW-1185">Reference proteome</keyword>
<dbReference type="GO" id="GO:0004672">
    <property type="term" value="F:protein kinase activity"/>
    <property type="evidence" value="ECO:0007669"/>
    <property type="project" value="InterPro"/>
</dbReference>
<sequence>MCYSNFNGIIHSIINMDADVITIENSRSHEKLLSVFREGVKYGAGIGPGVYDIHSPRIPSAEEIADRINKMLAVLETNILWVNPDCGLKTRKYTEVKPALSNMVAAAKLLRSQLASAKFFQDPRHSRNRKSGGAAVIDGGLATELERHGADLNDPLWSAKCLLTSPHLIRGVHGFAEDLMGKKVATIFGKLRPDQRHLENGEYEKANAEKQRLEKKQRMVCMGHFCKMAFQGNYKKVDGNQNSSKEEVKMDLSATWVGSPYYVVPEVLQKHYGPECDVWSAGVIIYILHSGVPPFWDELEQGIFEQVLRGELDFISEPWPSISESAKDLVRRMLVRDPKKRLTAHEVLSKLMVLIDYYVRVFYSLVHDLQLLSIDVDNSGQITLEELKNGEMVLYHEPSEGHMLVNSTPQVGSVRCFRLQPLEAPNHLMLSYSPLLISLHNRLRDTKKPLFPSPPRNPLTGGGAVASSSKIIIQRYFYSRNSQLLNIDDMCTNFLHNIWHLGLDTVPVLVGPVSYLLLSKPAKGVEKSFSLLSLIGNILSVYKEVVAELKAAGATWIQFDEPTLVKDLDSHQLQAFTHAYSELESSLSGLNVIIESYFADVPAEAYKTLTSLKGVAGYGFDLVCGTKILDLIKSGFPSGKYLFAGVVDGRNIWANDLASSISTLEALEGIVGKDKVVVSTSCSLLHTAVDLVNETKLDAEIKSWLAFAAQKVVEVNALAKVLSGHKDEAFFAANAAAQASRKSSTRVTNEHVQKSAAALKGSDNRRATNVSVRLDAQQKKLSLPVLPTTTIGSFPQTMDLRRVRREYKAKKISEENYVSAIKEEINKVVKLQEELDIDRNDMFEYFGEQLSGFAFTVNGWVQSYGSRCVKPPIIYGDVSRPKAMTVFWSSLAQSLTKRPMKGMLTGPVTILNWSFVRNDQPRSETCYQIALAIKDEVEDLEKAGITIHTHMCYSNFNGIIHSIINMDADVITIENSRSHEKLLSVFREGVKYGAGIGPGVYDIHSPRIPSAEEIADRINKMLAVLETNILWVNPDCGLKTRKYTEVKPALSNMVAAAKLLRSQLASAKFFQDPRHSRNRKSGGAAVIDGGLATELERHGADLNDPLWSAKCLLTSPHLIRGVHGFAEDLMGKKVATIFGKLRPDQRHLENGEYEKANAEKQRLEKKQRMVCMGHFCKMAFQGNYKKVDGNQNSSKEEVKMDLSATWVGSPYYVVPEVLRKHYGPECDVWSAGVIIYILHSGVPPFWDELEQGIFEQVLRGELDFISEPWPSISESAKDLIRRMLVRNPKKRLTAHEISSTMEEHSKALARSRRGRMRERFGALGFSSIGKTKQLCGCHEGEMVLYHEPSEGHMLVNSTPQVGSVRCFRLQPLEAPNHLDVSNIREVSDHQEVFVDPSRDESLIFEILELKEEVGDDGSASWFLQDLASEQESEGCVIVYGFILKGLSNLFHINREVVAELKAAGATWIQFDEPTLVKDLDSHQLQAFTRAYSELESSLSGLNVIIESYFADVPAEAYKTLTSLKGVAGYGFDLVNETKLDAEIKSWLAFAAQKVVEVNALAKALSGHKDEAFFAANAAAQASRKSSPRVTNEHVQKSAAALKGSDLRRATNVSVRLDAQQKKLSLPVLPTTTIGSFPQTMDLRRVRREYKAKKISEENYVSAIKEEINKVIKLQEELDIDRNDMVEYFGEQLSGFAFTVNGWVQSYGSCCVKPPIIYGDVSRPKAMTVFWSSLAQSLTKRPMKGMLTGPVTILNWSFVRNDQPRSVTCYQIALAIKDEVEDLEKAVVCMTSTHQGSHLQKKSLTGSIRCLLSWRLTFYLVDDGRTFQSSGTIKERENEREIWGFGVLEHWQNRAIMLSSLHSSSHCTTDSETQKNLFFPLHQGTHSPAAAQLHRPLRSCRIHYVKKLGLDTVPVLVGPVSYLLLSKPAKGVEKSFSLLSLIGNILSVYKEVVAELKAAGATWIQFDEPTLVKDLDSHQLQAFTHAYSELESSLSGLNVIIESYFADVPAEAYKTLTSLKGVAGYGFDLVCGTKTLDLIKSGFPSGKYLFAGVVDGRNIWANDLASSISTLEALEGIVGKDKVVVSTSCSLLHTAVDLVNETKLDAEIKSWLAFAAQKVVEVNALAKVLSGHKDEAFFAANAAAQASRKSSTRVTNEHVQKSAAALKGSDHRRATNVSVRLDAQQKKLSLPVLPTTTIGSFPQTMDLRRVRREYKAKKISEENYVSAIKEEINKVVKLQEELDIDRNDMFEYFGEQLSGFAFTVNGWVQSYGSRCVKPPIIYGDVSRPKAMTVF</sequence>
<dbReference type="Gene3D" id="3.20.20.210">
    <property type="match status" value="9"/>
</dbReference>
<dbReference type="InterPro" id="IPR036589">
    <property type="entry name" value="HCY_dom_sf"/>
</dbReference>
<dbReference type="PANTHER" id="PTHR30519">
    <property type="entry name" value="5-METHYLTETRAHYDROPTEROYLTRIGLUTAMATE--HOMOCYSTEINE METHYLTRANSFERASE"/>
    <property type="match status" value="1"/>
</dbReference>
<dbReference type="PROSITE" id="PS00018">
    <property type="entry name" value="EF_HAND_1"/>
    <property type="match status" value="1"/>
</dbReference>
<comment type="caution">
    <text evidence="14">The sequence shown here is derived from an EMBL/GenBank/DDBJ whole genome shotgun (WGS) entry which is preliminary data.</text>
</comment>
<evidence type="ECO:0000256" key="10">
    <source>
        <dbReference type="ARBA" id="ARBA00022833"/>
    </source>
</evidence>
<dbReference type="CDD" id="cd03311">
    <property type="entry name" value="CIMS_C_terminal_like"/>
    <property type="match status" value="2"/>
</dbReference>
<evidence type="ECO:0000313" key="15">
    <source>
        <dbReference type="Proteomes" id="UP000583929"/>
    </source>
</evidence>
<evidence type="ECO:0000256" key="11">
    <source>
        <dbReference type="ARBA" id="ARBA00023167"/>
    </source>
</evidence>
<evidence type="ECO:0000256" key="3">
    <source>
        <dbReference type="ARBA" id="ARBA00004681"/>
    </source>
</evidence>
<feature type="domain" description="Protein kinase" evidence="13">
    <location>
        <begin position="986"/>
        <end position="1307"/>
    </location>
</feature>
<dbReference type="SUPFAM" id="SSF82282">
    <property type="entry name" value="Homocysteine S-methyltransferase"/>
    <property type="match status" value="2"/>
</dbReference>
<evidence type="ECO:0000256" key="8">
    <source>
        <dbReference type="ARBA" id="ARBA00022679"/>
    </source>
</evidence>
<evidence type="ECO:0000256" key="5">
    <source>
        <dbReference type="ARBA" id="ARBA00012034"/>
    </source>
</evidence>
<dbReference type="Pfam" id="PF01717">
    <property type="entry name" value="Meth_synt_2"/>
    <property type="match status" value="4"/>
</dbReference>